<dbReference type="Gene3D" id="3.80.10.10">
    <property type="entry name" value="Ribonuclease Inhibitor"/>
    <property type="match status" value="2"/>
</dbReference>
<gene>
    <name evidence="2" type="ORF">CASFOL_015195</name>
</gene>
<name>A0ABD3DDX0_9LAMI</name>
<dbReference type="Pfam" id="PF25372">
    <property type="entry name" value="DUF7885"/>
    <property type="match status" value="1"/>
</dbReference>
<dbReference type="PANTHER" id="PTHR13318">
    <property type="entry name" value="PARTNER OF PAIRED, ISOFORM B-RELATED"/>
    <property type="match status" value="1"/>
</dbReference>
<dbReference type="InterPro" id="IPR057207">
    <property type="entry name" value="FBXL15_LRR"/>
</dbReference>
<dbReference type="PANTHER" id="PTHR13318:SF190">
    <property type="entry name" value="PARTNER OF PAIRED, ISOFORM B"/>
    <property type="match status" value="1"/>
</dbReference>
<proteinExistence type="predicted"/>
<accession>A0ABD3DDX0</accession>
<dbReference type="InterPro" id="IPR006553">
    <property type="entry name" value="Leu-rich_rpt_Cys-con_subtyp"/>
</dbReference>
<keyword evidence="3" id="KW-1185">Reference proteome</keyword>
<dbReference type="SUPFAM" id="SSF52047">
    <property type="entry name" value="RNI-like"/>
    <property type="match status" value="1"/>
</dbReference>
<dbReference type="AlphaFoldDB" id="A0ABD3DDX0"/>
<evidence type="ECO:0000313" key="3">
    <source>
        <dbReference type="Proteomes" id="UP001632038"/>
    </source>
</evidence>
<reference evidence="3" key="1">
    <citation type="journal article" date="2024" name="IScience">
        <title>Strigolactones Initiate the Formation of Haustorium-like Structures in Castilleja.</title>
        <authorList>
            <person name="Buerger M."/>
            <person name="Peterson D."/>
            <person name="Chory J."/>
        </authorList>
    </citation>
    <scope>NUCLEOTIDE SEQUENCE [LARGE SCALE GENOMIC DNA]</scope>
</reference>
<dbReference type="SMART" id="SM00367">
    <property type="entry name" value="LRR_CC"/>
    <property type="match status" value="5"/>
</dbReference>
<dbReference type="InterPro" id="IPR032675">
    <property type="entry name" value="LRR_dom_sf"/>
</dbReference>
<evidence type="ECO:0000259" key="1">
    <source>
        <dbReference type="Pfam" id="PF25372"/>
    </source>
</evidence>
<evidence type="ECO:0000313" key="2">
    <source>
        <dbReference type="EMBL" id="KAL3640227.1"/>
    </source>
</evidence>
<organism evidence="2 3">
    <name type="scientific">Castilleja foliolosa</name>
    <dbReference type="NCBI Taxonomy" id="1961234"/>
    <lineage>
        <taxon>Eukaryota</taxon>
        <taxon>Viridiplantae</taxon>
        <taxon>Streptophyta</taxon>
        <taxon>Embryophyta</taxon>
        <taxon>Tracheophyta</taxon>
        <taxon>Spermatophyta</taxon>
        <taxon>Magnoliopsida</taxon>
        <taxon>eudicotyledons</taxon>
        <taxon>Gunneridae</taxon>
        <taxon>Pentapetalae</taxon>
        <taxon>asterids</taxon>
        <taxon>lamiids</taxon>
        <taxon>Lamiales</taxon>
        <taxon>Orobanchaceae</taxon>
        <taxon>Pedicularideae</taxon>
        <taxon>Castillejinae</taxon>
        <taxon>Castilleja</taxon>
    </lineage>
</organism>
<comment type="caution">
    <text evidence="2">The sequence shown here is derived from an EMBL/GenBank/DDBJ whole genome shotgun (WGS) entry which is preliminary data.</text>
</comment>
<protein>
    <recommendedName>
        <fullName evidence="1">F-box/LRR-repeat protein 15-like leucin rich repeat domain-containing protein</fullName>
    </recommendedName>
</protein>
<dbReference type="EMBL" id="JAVIJP010000017">
    <property type="protein sequence ID" value="KAL3640227.1"/>
    <property type="molecule type" value="Genomic_DNA"/>
</dbReference>
<dbReference type="Proteomes" id="UP001632038">
    <property type="component" value="Unassembled WGS sequence"/>
</dbReference>
<sequence length="398" mass="43927">MGNGARVHGFFGHGGWMVEIDLSNATELKDSAAAAIAQAKNLENLDLSYLPITSKCLSQILQLQHIEDLILEGCYGIDDDGLATIKVGCKSLQKLDVSSSQNVSHVGLSSLTNVAGFLQQLNLSYGSRVDLDLANSLGKLSMLQSIKLDGCQVTCSGLKAIANGCVSLQELNLSKCMGVTDEGLSSVVTKHKDMKKLDITCCRKITKMSLANEMYCVRFVPYEDGDLGKRKKEVMRPLAVVDVEGFSPSHCGGVWLPDGDDSLVGDKVCRRWQRWWRGRWRSAIEYNLFIRSLNKQATEKEVEELYRRHMALDCEHQSSCRMPMPVPITIFTEEMDQPLDRSHIDEYSEEYSAFFNSLQVTRVTVGADFRLAARGGGGWCTAPLAVVNSGRDATVNRG</sequence>
<feature type="domain" description="F-box/LRR-repeat protein 15-like leucin rich repeat" evidence="1">
    <location>
        <begin position="71"/>
        <end position="212"/>
    </location>
</feature>